<evidence type="ECO:0000313" key="2">
    <source>
        <dbReference type="Proteomes" id="UP000653674"/>
    </source>
</evidence>
<protein>
    <submittedName>
        <fullName evidence="1">Uncharacterized protein</fullName>
    </submittedName>
</protein>
<keyword evidence="2" id="KW-1185">Reference proteome</keyword>
<sequence length="65" mass="7724">MLSQDGREWNILVKPTFHLLDDHQIRSIRFTYDRRRRLDLSIWSQRGGPPCPVIVHTTRLRKGLA</sequence>
<name>A0A8J3LTD6_9ACTN</name>
<evidence type="ECO:0000313" key="1">
    <source>
        <dbReference type="EMBL" id="GIG76490.1"/>
    </source>
</evidence>
<dbReference type="Proteomes" id="UP000653674">
    <property type="component" value="Unassembled WGS sequence"/>
</dbReference>
<proteinExistence type="predicted"/>
<accession>A0A8J3LTD6</accession>
<reference evidence="1" key="1">
    <citation type="submission" date="2021-01" db="EMBL/GenBank/DDBJ databases">
        <title>Whole genome shotgun sequence of Planosporangium flavigriseum NBRC 105377.</title>
        <authorList>
            <person name="Komaki H."/>
            <person name="Tamura T."/>
        </authorList>
    </citation>
    <scope>NUCLEOTIDE SEQUENCE</scope>
    <source>
        <strain evidence="1">NBRC 105377</strain>
    </source>
</reference>
<comment type="caution">
    <text evidence="1">The sequence shown here is derived from an EMBL/GenBank/DDBJ whole genome shotgun (WGS) entry which is preliminary data.</text>
</comment>
<dbReference type="AlphaFoldDB" id="A0A8J3LTD6"/>
<dbReference type="EMBL" id="BONU01000058">
    <property type="protein sequence ID" value="GIG76490.1"/>
    <property type="molecule type" value="Genomic_DNA"/>
</dbReference>
<gene>
    <name evidence="1" type="ORF">Pfl04_48940</name>
</gene>
<organism evidence="1 2">
    <name type="scientific">Planosporangium flavigriseum</name>
    <dbReference type="NCBI Taxonomy" id="373681"/>
    <lineage>
        <taxon>Bacteria</taxon>
        <taxon>Bacillati</taxon>
        <taxon>Actinomycetota</taxon>
        <taxon>Actinomycetes</taxon>
        <taxon>Micromonosporales</taxon>
        <taxon>Micromonosporaceae</taxon>
        <taxon>Planosporangium</taxon>
    </lineage>
</organism>